<evidence type="ECO:0000313" key="3">
    <source>
        <dbReference type="Proteomes" id="UP000199079"/>
    </source>
</evidence>
<proteinExistence type="predicted"/>
<dbReference type="AlphaFoldDB" id="A0A1H3NSL1"/>
<accession>A0A1H3NSL1</accession>
<keyword evidence="3" id="KW-1185">Reference proteome</keyword>
<sequence>MSNRPMTSETTIRNDRREEIRNDPSKRLIGEMKFDQGTLFDDVETVIDTVNGADSDLAAELRPGNNVVFIIEIFDGGVVDKDCACGARLTGPEDVEFGTEHAPAPGVREPASAQQHIPVAKCSECGASVGAIFGLDSVLRLYSVADVSLPSTDD</sequence>
<feature type="compositionally biased region" description="Basic and acidic residues" evidence="1">
    <location>
        <begin position="12"/>
        <end position="24"/>
    </location>
</feature>
<reference evidence="3" key="1">
    <citation type="submission" date="2016-10" db="EMBL/GenBank/DDBJ databases">
        <authorList>
            <person name="Varghese N."/>
            <person name="Submissions S."/>
        </authorList>
    </citation>
    <scope>NUCLEOTIDE SEQUENCE [LARGE SCALE GENOMIC DNA]</scope>
    <source>
        <strain evidence="3">DC30,IBRC 10041,KCTC 4046</strain>
    </source>
</reference>
<evidence type="ECO:0000256" key="1">
    <source>
        <dbReference type="SAM" id="MobiDB-lite"/>
    </source>
</evidence>
<protein>
    <submittedName>
        <fullName evidence="2">Uncharacterized protein</fullName>
    </submittedName>
</protein>
<evidence type="ECO:0000313" key="2">
    <source>
        <dbReference type="EMBL" id="SDY91916.1"/>
    </source>
</evidence>
<name>A0A1H3NSL1_9EURY</name>
<dbReference type="EMBL" id="FNPC01000015">
    <property type="protein sequence ID" value="SDY91916.1"/>
    <property type="molecule type" value="Genomic_DNA"/>
</dbReference>
<dbReference type="Proteomes" id="UP000199079">
    <property type="component" value="Unassembled WGS sequence"/>
</dbReference>
<feature type="compositionally biased region" description="Polar residues" evidence="1">
    <location>
        <begin position="1"/>
        <end position="11"/>
    </location>
</feature>
<organism evidence="2 3">
    <name type="scientific">Halopenitus persicus</name>
    <dbReference type="NCBI Taxonomy" id="1048396"/>
    <lineage>
        <taxon>Archaea</taxon>
        <taxon>Methanobacteriati</taxon>
        <taxon>Methanobacteriota</taxon>
        <taxon>Stenosarchaea group</taxon>
        <taxon>Halobacteria</taxon>
        <taxon>Halobacteriales</taxon>
        <taxon>Haloferacaceae</taxon>
        <taxon>Halopenitus</taxon>
    </lineage>
</organism>
<feature type="region of interest" description="Disordered" evidence="1">
    <location>
        <begin position="1"/>
        <end position="24"/>
    </location>
</feature>
<gene>
    <name evidence="2" type="ORF">SAMN05216564_11513</name>
</gene>